<dbReference type="InterPro" id="IPR021858">
    <property type="entry name" value="Fun_TF"/>
</dbReference>
<gene>
    <name evidence="9" type="ORF">E0L32_000239</name>
</gene>
<organism evidence="9 10">
    <name type="scientific">Thyridium curvatum</name>
    <dbReference type="NCBI Taxonomy" id="1093900"/>
    <lineage>
        <taxon>Eukaryota</taxon>
        <taxon>Fungi</taxon>
        <taxon>Dikarya</taxon>
        <taxon>Ascomycota</taxon>
        <taxon>Pezizomycotina</taxon>
        <taxon>Sordariomycetes</taxon>
        <taxon>Sordariomycetidae</taxon>
        <taxon>Thyridiales</taxon>
        <taxon>Thyridiaceae</taxon>
        <taxon>Thyridium</taxon>
    </lineage>
</organism>
<evidence type="ECO:0000256" key="6">
    <source>
        <dbReference type="ARBA" id="ARBA00023242"/>
    </source>
</evidence>
<evidence type="ECO:0000256" key="4">
    <source>
        <dbReference type="ARBA" id="ARBA00023125"/>
    </source>
</evidence>
<dbReference type="InterPro" id="IPR036864">
    <property type="entry name" value="Zn2-C6_fun-type_DNA-bd_sf"/>
</dbReference>
<dbReference type="InParanoid" id="A0A507AYL5"/>
<evidence type="ECO:0000256" key="5">
    <source>
        <dbReference type="ARBA" id="ARBA00023163"/>
    </source>
</evidence>
<evidence type="ECO:0000256" key="7">
    <source>
        <dbReference type="SAM" id="MobiDB-lite"/>
    </source>
</evidence>
<dbReference type="PANTHER" id="PTHR37534">
    <property type="entry name" value="TRANSCRIPTIONAL ACTIVATOR PROTEIN UGA3"/>
    <property type="match status" value="1"/>
</dbReference>
<accession>A0A507AYL5</accession>
<dbReference type="GO" id="GO:0008270">
    <property type="term" value="F:zinc ion binding"/>
    <property type="evidence" value="ECO:0007669"/>
    <property type="project" value="InterPro"/>
</dbReference>
<dbReference type="PROSITE" id="PS50048">
    <property type="entry name" value="ZN2_CY6_FUNGAL_2"/>
    <property type="match status" value="1"/>
</dbReference>
<dbReference type="SMART" id="SM00066">
    <property type="entry name" value="GAL4"/>
    <property type="match status" value="1"/>
</dbReference>
<feature type="region of interest" description="Disordered" evidence="7">
    <location>
        <begin position="1"/>
        <end position="29"/>
    </location>
</feature>
<dbReference type="Gene3D" id="4.10.240.10">
    <property type="entry name" value="Zn(2)-C6 fungal-type DNA-binding domain"/>
    <property type="match status" value="1"/>
</dbReference>
<keyword evidence="6" id="KW-0539">Nucleus</keyword>
<dbReference type="GO" id="GO:0000981">
    <property type="term" value="F:DNA-binding transcription factor activity, RNA polymerase II-specific"/>
    <property type="evidence" value="ECO:0007669"/>
    <property type="project" value="InterPro"/>
</dbReference>
<dbReference type="Pfam" id="PF00172">
    <property type="entry name" value="Zn_clus"/>
    <property type="match status" value="1"/>
</dbReference>
<evidence type="ECO:0000313" key="10">
    <source>
        <dbReference type="Proteomes" id="UP000319257"/>
    </source>
</evidence>
<dbReference type="AlphaFoldDB" id="A0A507AYL5"/>
<dbReference type="STRING" id="1093900.A0A507AYL5"/>
<dbReference type="GO" id="GO:0005634">
    <property type="term" value="C:nucleus"/>
    <property type="evidence" value="ECO:0007669"/>
    <property type="project" value="UniProtKB-SubCell"/>
</dbReference>
<dbReference type="GeneID" id="41967686"/>
<evidence type="ECO:0000256" key="3">
    <source>
        <dbReference type="ARBA" id="ARBA00023015"/>
    </source>
</evidence>
<reference evidence="9 10" key="1">
    <citation type="submission" date="2019-06" db="EMBL/GenBank/DDBJ databases">
        <title>Draft genome sequence of the filamentous fungus Phialemoniopsis curvata isolated from diesel fuel.</title>
        <authorList>
            <person name="Varaljay V.A."/>
            <person name="Lyon W.J."/>
            <person name="Crouch A.L."/>
            <person name="Drake C.E."/>
            <person name="Hollomon J.M."/>
            <person name="Nadeau L.J."/>
            <person name="Nunn H.S."/>
            <person name="Stevenson B.S."/>
            <person name="Bojanowski C.L."/>
            <person name="Crookes-Goodson W.J."/>
        </authorList>
    </citation>
    <scope>NUCLEOTIDE SEQUENCE [LARGE SCALE GENOMIC DNA]</scope>
    <source>
        <strain evidence="9 10">D216</strain>
    </source>
</reference>
<dbReference type="Proteomes" id="UP000319257">
    <property type="component" value="Unassembled WGS sequence"/>
</dbReference>
<dbReference type="InterPro" id="IPR001138">
    <property type="entry name" value="Zn2Cys6_DnaBD"/>
</dbReference>
<comment type="subcellular location">
    <subcellularLocation>
        <location evidence="1">Nucleus</location>
    </subcellularLocation>
</comment>
<dbReference type="OrthoDB" id="5380854at2759"/>
<keyword evidence="5" id="KW-0804">Transcription</keyword>
<sequence length="568" mass="62362">MSHGSAVIGDDPRAPNSDPRSGKNHDHPVKACHNCRRRRLRCDRSLPRCLKCASLGQECQGYGKLFVWTHAVASRGKMTGRSSFAPSTPTPTPTPGVPPSSPATAFSRLTGQNAPPGSLTPADEQLGLVLAWMPPSRSLVDPLLQDLDPSSRRYLYHLCQNKVAFRLCIDIAPFDPPGRNAFVDMLPMARENGFLMHNLVGISAMHLSKITRFTAGESYWTRKVMIDALAAKQRAISELTLALDGRANDGGSSSKRDAILAALVFFVNFDLVDSGKETWRLHLEMAGRLIEEFERSGGGRGHPAGTGEALVASSPVQNLLDNLLSMCVAYYIFGSTLTTMTHDAAAVAASAFDRLDVVAALRRTETSNYHSCPAEVLHAMLLVSRLAGRAPGLPRERVVAEASAIVGRLVGFDVEAWAAALPGITDPKEVRDRTHVALTYRSATYLYTLLALPLEGVLRFSDGLTVEDVFTDIKFHTLSLEDGSGFFKALTWPLFMAGAAVLKPEQRQWAKEMLLRILEELPWGFLMTALEALDVIWELRDTVAGREQTTEWNWLDEFRKLKIDALIV</sequence>
<dbReference type="PROSITE" id="PS00463">
    <property type="entry name" value="ZN2_CY6_FUNGAL_1"/>
    <property type="match status" value="1"/>
</dbReference>
<feature type="compositionally biased region" description="Pro residues" evidence="7">
    <location>
        <begin position="88"/>
        <end position="101"/>
    </location>
</feature>
<protein>
    <recommendedName>
        <fullName evidence="8">Zn(2)-C6 fungal-type domain-containing protein</fullName>
    </recommendedName>
</protein>
<keyword evidence="4" id="KW-0238">DNA-binding</keyword>
<feature type="domain" description="Zn(2)-C6 fungal-type" evidence="8">
    <location>
        <begin position="31"/>
        <end position="59"/>
    </location>
</feature>
<dbReference type="EMBL" id="SKBQ01000001">
    <property type="protein sequence ID" value="TPX15905.1"/>
    <property type="molecule type" value="Genomic_DNA"/>
</dbReference>
<keyword evidence="10" id="KW-1185">Reference proteome</keyword>
<comment type="caution">
    <text evidence="9">The sequence shown here is derived from an EMBL/GenBank/DDBJ whole genome shotgun (WGS) entry which is preliminary data.</text>
</comment>
<dbReference type="Pfam" id="PF11951">
    <property type="entry name" value="Fungal_trans_2"/>
    <property type="match status" value="1"/>
</dbReference>
<dbReference type="GO" id="GO:0045944">
    <property type="term" value="P:positive regulation of transcription by RNA polymerase II"/>
    <property type="evidence" value="ECO:0007669"/>
    <property type="project" value="TreeGrafter"/>
</dbReference>
<name>A0A507AYL5_9PEZI</name>
<evidence type="ECO:0000313" key="9">
    <source>
        <dbReference type="EMBL" id="TPX15905.1"/>
    </source>
</evidence>
<keyword evidence="2" id="KW-0862">Zinc</keyword>
<evidence type="ECO:0000256" key="1">
    <source>
        <dbReference type="ARBA" id="ARBA00004123"/>
    </source>
</evidence>
<proteinExistence type="predicted"/>
<dbReference type="RefSeq" id="XP_030997616.1">
    <property type="nucleotide sequence ID" value="XM_031136575.1"/>
</dbReference>
<feature type="region of interest" description="Disordered" evidence="7">
    <location>
        <begin position="79"/>
        <end position="120"/>
    </location>
</feature>
<keyword evidence="3" id="KW-0805">Transcription regulation</keyword>
<dbReference type="GO" id="GO:0000976">
    <property type="term" value="F:transcription cis-regulatory region binding"/>
    <property type="evidence" value="ECO:0007669"/>
    <property type="project" value="TreeGrafter"/>
</dbReference>
<evidence type="ECO:0000256" key="2">
    <source>
        <dbReference type="ARBA" id="ARBA00022833"/>
    </source>
</evidence>
<evidence type="ECO:0000259" key="8">
    <source>
        <dbReference type="PROSITE" id="PS50048"/>
    </source>
</evidence>
<feature type="compositionally biased region" description="Basic and acidic residues" evidence="7">
    <location>
        <begin position="20"/>
        <end position="29"/>
    </location>
</feature>
<dbReference type="SUPFAM" id="SSF57701">
    <property type="entry name" value="Zn2/Cys6 DNA-binding domain"/>
    <property type="match status" value="1"/>
</dbReference>
<dbReference type="PANTHER" id="PTHR37534:SF51">
    <property type="entry name" value="ACRIFLAVINE SENSITIVITY CONTROL PROTEIN ACR-2"/>
    <property type="match status" value="1"/>
</dbReference>